<keyword evidence="2 4" id="KW-0378">Hydrolase</keyword>
<dbReference type="InterPro" id="IPR000917">
    <property type="entry name" value="Sulfatase_N"/>
</dbReference>
<dbReference type="AlphaFoldDB" id="A0A953HQP3"/>
<evidence type="ECO:0000256" key="1">
    <source>
        <dbReference type="ARBA" id="ARBA00008779"/>
    </source>
</evidence>
<dbReference type="InterPro" id="IPR017850">
    <property type="entry name" value="Alkaline_phosphatase_core_sf"/>
</dbReference>
<evidence type="ECO:0000313" key="4">
    <source>
        <dbReference type="EMBL" id="MBY5959494.1"/>
    </source>
</evidence>
<dbReference type="Pfam" id="PF00884">
    <property type="entry name" value="Sulfatase"/>
    <property type="match status" value="1"/>
</dbReference>
<name>A0A953HQP3_9BACT</name>
<keyword evidence="5" id="KW-1185">Reference proteome</keyword>
<dbReference type="RefSeq" id="WP_222581032.1">
    <property type="nucleotide sequence ID" value="NZ_JAHVHU010000015.1"/>
</dbReference>
<organism evidence="4 5">
    <name type="scientific">Membranihabitans marinus</name>
    <dbReference type="NCBI Taxonomy" id="1227546"/>
    <lineage>
        <taxon>Bacteria</taxon>
        <taxon>Pseudomonadati</taxon>
        <taxon>Bacteroidota</taxon>
        <taxon>Saprospiria</taxon>
        <taxon>Saprospirales</taxon>
        <taxon>Saprospiraceae</taxon>
        <taxon>Membranihabitans</taxon>
    </lineage>
</organism>
<dbReference type="PANTHER" id="PTHR42693:SF53">
    <property type="entry name" value="ENDO-4-O-SULFATASE"/>
    <property type="match status" value="1"/>
</dbReference>
<reference evidence="4" key="1">
    <citation type="submission" date="2021-06" db="EMBL/GenBank/DDBJ databases">
        <title>44 bacteria genomes isolated from Dapeng, Shenzhen.</title>
        <authorList>
            <person name="Zheng W."/>
            <person name="Yu S."/>
            <person name="Huang Y."/>
        </authorList>
    </citation>
    <scope>NUCLEOTIDE SEQUENCE</scope>
    <source>
        <strain evidence="4">DP5N28-2</strain>
    </source>
</reference>
<protein>
    <submittedName>
        <fullName evidence="4">Sulfatase-like hydrolase/transferase</fullName>
    </submittedName>
</protein>
<comment type="similarity">
    <text evidence="1">Belongs to the sulfatase family.</text>
</comment>
<sequence>MNKVKILKWYKTTCMGRSWAGALSQICFLGVRRCFNSLMKQNLNGHRTKYVLLFLTFLFMLPSLHSQKTPNILIITVDNVGYGDFSFYNEDSPILTPHLEQLAGQSTRLTNFYTASPTCTVSRASLLTGRIPQRHKTTKQLVGLAGNYGIGLRQSEVLIPEMLKNAPTPFATGAFGKWNIGFAPGSRPTERGFDEYLGIASGNVDHFTHVYAGKKDLYHNTESINRTGVYSTDLFADAAIDFIEEKTEMDAPWFVYLPFDAPHHPGARNIDPDAENIWQAPDYAFEPYGLSPDEKDPRKRFNAVVTAIDLAIGRLMEKLEELNIAENTFVFFYSDNGAFYPYIESGIQTNAPFKGAGVTLWEGGIRVPALARWPDRIPAGTTLDTRLWSLDVFPACAKLAGASLPEDRFIDGKNMIPNLTGENPYSPHETLFFQYRNFDALIWGDWKVIRESNEEAWQLYNLKNDITESVNQAETRPDLVQKLSASFALQKQEIDHYLEIEYLFQNTK</sequence>
<gene>
    <name evidence="4" type="ORF">KUV50_15185</name>
</gene>
<proteinExistence type="inferred from homology"/>
<dbReference type="InterPro" id="IPR050738">
    <property type="entry name" value="Sulfatase"/>
</dbReference>
<evidence type="ECO:0000313" key="5">
    <source>
        <dbReference type="Proteomes" id="UP000753961"/>
    </source>
</evidence>
<evidence type="ECO:0000256" key="2">
    <source>
        <dbReference type="ARBA" id="ARBA00022801"/>
    </source>
</evidence>
<accession>A0A953HQP3</accession>
<dbReference type="GO" id="GO:0004065">
    <property type="term" value="F:arylsulfatase activity"/>
    <property type="evidence" value="ECO:0007669"/>
    <property type="project" value="TreeGrafter"/>
</dbReference>
<comment type="caution">
    <text evidence="4">The sequence shown here is derived from an EMBL/GenBank/DDBJ whole genome shotgun (WGS) entry which is preliminary data.</text>
</comment>
<dbReference type="Proteomes" id="UP000753961">
    <property type="component" value="Unassembled WGS sequence"/>
</dbReference>
<dbReference type="EMBL" id="JAHVHU010000015">
    <property type="protein sequence ID" value="MBY5959494.1"/>
    <property type="molecule type" value="Genomic_DNA"/>
</dbReference>
<dbReference type="SUPFAM" id="SSF53649">
    <property type="entry name" value="Alkaline phosphatase-like"/>
    <property type="match status" value="1"/>
</dbReference>
<dbReference type="Gene3D" id="3.30.1120.10">
    <property type="match status" value="1"/>
</dbReference>
<evidence type="ECO:0000259" key="3">
    <source>
        <dbReference type="Pfam" id="PF00884"/>
    </source>
</evidence>
<dbReference type="PANTHER" id="PTHR42693">
    <property type="entry name" value="ARYLSULFATASE FAMILY MEMBER"/>
    <property type="match status" value="1"/>
</dbReference>
<dbReference type="Gene3D" id="3.40.720.10">
    <property type="entry name" value="Alkaline Phosphatase, subunit A"/>
    <property type="match status" value="1"/>
</dbReference>
<feature type="domain" description="Sulfatase N-terminal" evidence="3">
    <location>
        <begin position="70"/>
        <end position="402"/>
    </location>
</feature>